<name>A0ABQ6CT05_9HYPH</name>
<dbReference type="EMBL" id="BSPC01000075">
    <property type="protein sequence ID" value="GLS23443.1"/>
    <property type="molecule type" value="Genomic_DNA"/>
</dbReference>
<sequence length="74" mass="8153">MIVEALAVMAGQGFEDEGIGCFGIAAKRSGKAPQALDDHFNLLAHRSILRPFRHRLWGLLCRSSECAPARPYDN</sequence>
<organism evidence="1 2">
    <name type="scientific">Labrys miyagiensis</name>
    <dbReference type="NCBI Taxonomy" id="346912"/>
    <lineage>
        <taxon>Bacteria</taxon>
        <taxon>Pseudomonadati</taxon>
        <taxon>Pseudomonadota</taxon>
        <taxon>Alphaproteobacteria</taxon>
        <taxon>Hyphomicrobiales</taxon>
        <taxon>Xanthobacteraceae</taxon>
        <taxon>Labrys</taxon>
    </lineage>
</organism>
<protein>
    <submittedName>
        <fullName evidence="1">Uncharacterized protein</fullName>
    </submittedName>
</protein>
<evidence type="ECO:0000313" key="2">
    <source>
        <dbReference type="Proteomes" id="UP001156882"/>
    </source>
</evidence>
<gene>
    <name evidence="1" type="ORF">GCM10007874_64640</name>
</gene>
<dbReference type="Proteomes" id="UP001156882">
    <property type="component" value="Unassembled WGS sequence"/>
</dbReference>
<evidence type="ECO:0000313" key="1">
    <source>
        <dbReference type="EMBL" id="GLS23443.1"/>
    </source>
</evidence>
<keyword evidence="2" id="KW-1185">Reference proteome</keyword>
<comment type="caution">
    <text evidence="1">The sequence shown here is derived from an EMBL/GenBank/DDBJ whole genome shotgun (WGS) entry which is preliminary data.</text>
</comment>
<proteinExistence type="predicted"/>
<accession>A0ABQ6CT05</accession>
<reference evidence="2" key="1">
    <citation type="journal article" date="2019" name="Int. J. Syst. Evol. Microbiol.">
        <title>The Global Catalogue of Microorganisms (GCM) 10K type strain sequencing project: providing services to taxonomists for standard genome sequencing and annotation.</title>
        <authorList>
            <consortium name="The Broad Institute Genomics Platform"/>
            <consortium name="The Broad Institute Genome Sequencing Center for Infectious Disease"/>
            <person name="Wu L."/>
            <person name="Ma J."/>
        </authorList>
    </citation>
    <scope>NUCLEOTIDE SEQUENCE [LARGE SCALE GENOMIC DNA]</scope>
    <source>
        <strain evidence="2">NBRC 101365</strain>
    </source>
</reference>